<comment type="caution">
    <text evidence="2">The sequence shown here is derived from an EMBL/GenBank/DDBJ whole genome shotgun (WGS) entry which is preliminary data.</text>
</comment>
<feature type="region of interest" description="Disordered" evidence="1">
    <location>
        <begin position="49"/>
        <end position="71"/>
    </location>
</feature>
<evidence type="ECO:0000313" key="3">
    <source>
        <dbReference type="Proteomes" id="UP000265520"/>
    </source>
</evidence>
<organism evidence="2 3">
    <name type="scientific">Trifolium medium</name>
    <dbReference type="NCBI Taxonomy" id="97028"/>
    <lineage>
        <taxon>Eukaryota</taxon>
        <taxon>Viridiplantae</taxon>
        <taxon>Streptophyta</taxon>
        <taxon>Embryophyta</taxon>
        <taxon>Tracheophyta</taxon>
        <taxon>Spermatophyta</taxon>
        <taxon>Magnoliopsida</taxon>
        <taxon>eudicotyledons</taxon>
        <taxon>Gunneridae</taxon>
        <taxon>Pentapetalae</taxon>
        <taxon>rosids</taxon>
        <taxon>fabids</taxon>
        <taxon>Fabales</taxon>
        <taxon>Fabaceae</taxon>
        <taxon>Papilionoideae</taxon>
        <taxon>50 kb inversion clade</taxon>
        <taxon>NPAAA clade</taxon>
        <taxon>Hologalegina</taxon>
        <taxon>IRL clade</taxon>
        <taxon>Trifolieae</taxon>
        <taxon>Trifolium</taxon>
    </lineage>
</organism>
<dbReference type="AlphaFoldDB" id="A0A392T6M6"/>
<keyword evidence="3" id="KW-1185">Reference proteome</keyword>
<accession>A0A392T6M6</accession>
<dbReference type="Proteomes" id="UP000265520">
    <property type="component" value="Unassembled WGS sequence"/>
</dbReference>
<protein>
    <submittedName>
        <fullName evidence="2">Uncharacterized protein</fullName>
    </submittedName>
</protein>
<name>A0A392T6M6_9FABA</name>
<evidence type="ECO:0000313" key="2">
    <source>
        <dbReference type="EMBL" id="MCI55945.1"/>
    </source>
</evidence>
<dbReference type="EMBL" id="LXQA010504172">
    <property type="protein sequence ID" value="MCI55945.1"/>
    <property type="molecule type" value="Genomic_DNA"/>
</dbReference>
<proteinExistence type="predicted"/>
<evidence type="ECO:0000256" key="1">
    <source>
        <dbReference type="SAM" id="MobiDB-lite"/>
    </source>
</evidence>
<feature type="non-terminal residue" evidence="2">
    <location>
        <position position="1"/>
    </location>
</feature>
<feature type="non-terminal residue" evidence="2">
    <location>
        <position position="83"/>
    </location>
</feature>
<feature type="region of interest" description="Disordered" evidence="1">
    <location>
        <begin position="1"/>
        <end position="36"/>
    </location>
</feature>
<reference evidence="2 3" key="1">
    <citation type="journal article" date="2018" name="Front. Plant Sci.">
        <title>Red Clover (Trifolium pratense) and Zigzag Clover (T. medium) - A Picture of Genomic Similarities and Differences.</title>
        <authorList>
            <person name="Dluhosova J."/>
            <person name="Istvanek J."/>
            <person name="Nedelnik J."/>
            <person name="Repkova J."/>
        </authorList>
    </citation>
    <scope>NUCLEOTIDE SEQUENCE [LARGE SCALE GENOMIC DNA]</scope>
    <source>
        <strain evidence="3">cv. 10/8</strain>
        <tissue evidence="2">Leaf</tissue>
    </source>
</reference>
<sequence>PPSSRSRGNLGHHSPTPPRDNTPPRRSPHGSDEEDYRCPLSKEIIKAAIPAGFKRPPPLGTYDGQSDPDEHIDNINAILDFRM</sequence>